<sequence length="359" mass="41570">MQLQDINHTTKRGTRYHYTVVKMCKVQQRIYKCNHSSEHHLSNCLNHTRCMAQRAWSGCPYITIFTALECPTCQFEAQKNKYMDECLYVMSTTRDHEARYAARRQRDDLTGALELGYPQMPMIISQNKRPGLRKHADFKVRKSQLWQSMTPDDCEFRRISRTFDINVFDDEEAEESREVGADGERDEDPMWDLEHCDRLDINPNNCAVDDDQENDVPANNTTARGQQHTAEPTSIKHVKLVTREATVSKVDNWKREGSGEEASDHWSESASQQLPTPRQSTPPSLTTCQAPGAPSSREENLDKSKWRDTDGLKIHHTGEAETTQIEPPPRNALRRAGFKKPENPMREYWRRKDSGEQMW</sequence>
<protein>
    <submittedName>
        <fullName evidence="2">Uncharacterized protein</fullName>
    </submittedName>
</protein>
<evidence type="ECO:0000313" key="3">
    <source>
        <dbReference type="Proteomes" id="UP000073492"/>
    </source>
</evidence>
<evidence type="ECO:0000256" key="1">
    <source>
        <dbReference type="SAM" id="MobiDB-lite"/>
    </source>
</evidence>
<dbReference type="AlphaFoldDB" id="A0A139I064"/>
<feature type="compositionally biased region" description="Polar residues" evidence="1">
    <location>
        <begin position="268"/>
        <end position="289"/>
    </location>
</feature>
<dbReference type="OrthoDB" id="3644471at2759"/>
<feature type="region of interest" description="Disordered" evidence="1">
    <location>
        <begin position="169"/>
        <end position="189"/>
    </location>
</feature>
<reference evidence="2 3" key="1">
    <citation type="submission" date="2015-07" db="EMBL/GenBank/DDBJ databases">
        <title>Comparative genomics of the Sigatoka disease complex on banana suggests a link between parallel evolutionary changes in Pseudocercospora fijiensis and Pseudocercospora eumusae and increased virulence on the banana host.</title>
        <authorList>
            <person name="Chang T.-C."/>
            <person name="Salvucci A."/>
            <person name="Crous P.W."/>
            <person name="Stergiopoulos I."/>
        </authorList>
    </citation>
    <scope>NUCLEOTIDE SEQUENCE [LARGE SCALE GENOMIC DNA]</scope>
    <source>
        <strain evidence="2 3">CBS 116634</strain>
    </source>
</reference>
<accession>A0A139I064</accession>
<dbReference type="EMBL" id="LFZO01000496">
    <property type="protein sequence ID" value="KXT08067.1"/>
    <property type="molecule type" value="Genomic_DNA"/>
</dbReference>
<evidence type="ECO:0000313" key="2">
    <source>
        <dbReference type="EMBL" id="KXT08067.1"/>
    </source>
</evidence>
<feature type="region of interest" description="Disordered" evidence="1">
    <location>
        <begin position="202"/>
        <end position="359"/>
    </location>
</feature>
<feature type="compositionally biased region" description="Basic and acidic residues" evidence="1">
    <location>
        <begin position="296"/>
        <end position="319"/>
    </location>
</feature>
<feature type="compositionally biased region" description="Basic and acidic residues" evidence="1">
    <location>
        <begin position="251"/>
        <end position="267"/>
    </location>
</feature>
<organism evidence="2 3">
    <name type="scientific">Pseudocercospora musae</name>
    <dbReference type="NCBI Taxonomy" id="113226"/>
    <lineage>
        <taxon>Eukaryota</taxon>
        <taxon>Fungi</taxon>
        <taxon>Dikarya</taxon>
        <taxon>Ascomycota</taxon>
        <taxon>Pezizomycotina</taxon>
        <taxon>Dothideomycetes</taxon>
        <taxon>Dothideomycetidae</taxon>
        <taxon>Mycosphaerellales</taxon>
        <taxon>Mycosphaerellaceae</taxon>
        <taxon>Pseudocercospora</taxon>
    </lineage>
</organism>
<keyword evidence="3" id="KW-1185">Reference proteome</keyword>
<feature type="compositionally biased region" description="Basic and acidic residues" evidence="1">
    <location>
        <begin position="339"/>
        <end position="359"/>
    </location>
</feature>
<name>A0A139I064_9PEZI</name>
<proteinExistence type="predicted"/>
<dbReference type="Proteomes" id="UP000073492">
    <property type="component" value="Unassembled WGS sequence"/>
</dbReference>
<gene>
    <name evidence="2" type="ORF">AC579_7979</name>
</gene>
<feature type="compositionally biased region" description="Polar residues" evidence="1">
    <location>
        <begin position="217"/>
        <end position="232"/>
    </location>
</feature>
<comment type="caution">
    <text evidence="2">The sequence shown here is derived from an EMBL/GenBank/DDBJ whole genome shotgun (WGS) entry which is preliminary data.</text>
</comment>